<proteinExistence type="predicted"/>
<evidence type="ECO:0000313" key="1">
    <source>
        <dbReference type="EMBL" id="RNA11723.1"/>
    </source>
</evidence>
<organism evidence="1 2">
    <name type="scientific">Brachionus plicatilis</name>
    <name type="common">Marine rotifer</name>
    <name type="synonym">Brachionus muelleri</name>
    <dbReference type="NCBI Taxonomy" id="10195"/>
    <lineage>
        <taxon>Eukaryota</taxon>
        <taxon>Metazoa</taxon>
        <taxon>Spiralia</taxon>
        <taxon>Gnathifera</taxon>
        <taxon>Rotifera</taxon>
        <taxon>Eurotatoria</taxon>
        <taxon>Monogononta</taxon>
        <taxon>Pseudotrocha</taxon>
        <taxon>Ploima</taxon>
        <taxon>Brachionidae</taxon>
        <taxon>Brachionus</taxon>
    </lineage>
</organism>
<accession>A0A3M7QKA7</accession>
<protein>
    <submittedName>
        <fullName evidence="1">Uncharacterized protein</fullName>
    </submittedName>
</protein>
<gene>
    <name evidence="1" type="ORF">BpHYR1_034176</name>
</gene>
<sequence length="79" mass="8476">MSKSVAATADSMASFKNEKILVVMVKEVVCGRNARDSCADNGALVASCYVSSLDILNFVDNDSSQAKSFCLFDSDKINE</sequence>
<keyword evidence="2" id="KW-1185">Reference proteome</keyword>
<dbReference type="EMBL" id="REGN01005874">
    <property type="protein sequence ID" value="RNA11723.1"/>
    <property type="molecule type" value="Genomic_DNA"/>
</dbReference>
<comment type="caution">
    <text evidence="1">The sequence shown here is derived from an EMBL/GenBank/DDBJ whole genome shotgun (WGS) entry which is preliminary data.</text>
</comment>
<dbReference type="AlphaFoldDB" id="A0A3M7QKA7"/>
<reference evidence="1 2" key="1">
    <citation type="journal article" date="2018" name="Sci. Rep.">
        <title>Genomic signatures of local adaptation to the degree of environmental predictability in rotifers.</title>
        <authorList>
            <person name="Franch-Gras L."/>
            <person name="Hahn C."/>
            <person name="Garcia-Roger E.M."/>
            <person name="Carmona M.J."/>
            <person name="Serra M."/>
            <person name="Gomez A."/>
        </authorList>
    </citation>
    <scope>NUCLEOTIDE SEQUENCE [LARGE SCALE GENOMIC DNA]</scope>
    <source>
        <strain evidence="1">HYR1</strain>
    </source>
</reference>
<dbReference type="Proteomes" id="UP000276133">
    <property type="component" value="Unassembled WGS sequence"/>
</dbReference>
<name>A0A3M7QKA7_BRAPC</name>
<evidence type="ECO:0000313" key="2">
    <source>
        <dbReference type="Proteomes" id="UP000276133"/>
    </source>
</evidence>